<gene>
    <name evidence="1" type="ORF">Cvel_10796</name>
</gene>
<dbReference type="VEuPathDB" id="CryptoDB:Cvel_10796"/>
<sequence>MLCLMFTKSQTSLGTWMLRGRGIMLFLSLFFFRLCGGGGGGFSSADPSKTEVQAAADMLKEVLGLGPGDFLYQP</sequence>
<name>A0A0G4I406_9ALVE</name>
<dbReference type="EMBL" id="CDMZ01005027">
    <property type="protein sequence ID" value="CEM51711.1"/>
    <property type="molecule type" value="Genomic_DNA"/>
</dbReference>
<organism evidence="1">
    <name type="scientific">Chromera velia CCMP2878</name>
    <dbReference type="NCBI Taxonomy" id="1169474"/>
    <lineage>
        <taxon>Eukaryota</taxon>
        <taxon>Sar</taxon>
        <taxon>Alveolata</taxon>
        <taxon>Colpodellida</taxon>
        <taxon>Chromeraceae</taxon>
        <taxon>Chromera</taxon>
    </lineage>
</organism>
<reference evidence="1" key="1">
    <citation type="submission" date="2014-11" db="EMBL/GenBank/DDBJ databases">
        <authorList>
            <person name="Otto D Thomas"/>
            <person name="Naeem Raeece"/>
        </authorList>
    </citation>
    <scope>NUCLEOTIDE SEQUENCE</scope>
</reference>
<accession>A0A0G4I406</accession>
<evidence type="ECO:0000313" key="1">
    <source>
        <dbReference type="EMBL" id="CEM51711.1"/>
    </source>
</evidence>
<dbReference type="AlphaFoldDB" id="A0A0G4I406"/>
<protein>
    <submittedName>
        <fullName evidence="1">Uncharacterized protein</fullName>
    </submittedName>
</protein>
<proteinExistence type="predicted"/>